<organism evidence="1">
    <name type="scientific">marine sediment metagenome</name>
    <dbReference type="NCBI Taxonomy" id="412755"/>
    <lineage>
        <taxon>unclassified sequences</taxon>
        <taxon>metagenomes</taxon>
        <taxon>ecological metagenomes</taxon>
    </lineage>
</organism>
<accession>X1UI68</accession>
<protein>
    <submittedName>
        <fullName evidence="1">Uncharacterized protein</fullName>
    </submittedName>
</protein>
<dbReference type="EMBL" id="BARW01023771">
    <property type="protein sequence ID" value="GAI99575.1"/>
    <property type="molecule type" value="Genomic_DNA"/>
</dbReference>
<reference evidence="1" key="1">
    <citation type="journal article" date="2014" name="Front. Microbiol.">
        <title>High frequency of phylogenetically diverse reductive dehalogenase-homologous genes in deep subseafloor sedimentary metagenomes.</title>
        <authorList>
            <person name="Kawai M."/>
            <person name="Futagami T."/>
            <person name="Toyoda A."/>
            <person name="Takaki Y."/>
            <person name="Nishi S."/>
            <person name="Hori S."/>
            <person name="Arai W."/>
            <person name="Tsubouchi T."/>
            <person name="Morono Y."/>
            <person name="Uchiyama I."/>
            <person name="Ito T."/>
            <person name="Fujiyama A."/>
            <person name="Inagaki F."/>
            <person name="Takami H."/>
        </authorList>
    </citation>
    <scope>NUCLEOTIDE SEQUENCE</scope>
    <source>
        <strain evidence="1">Expedition CK06-06</strain>
    </source>
</reference>
<feature type="non-terminal residue" evidence="1">
    <location>
        <position position="1"/>
    </location>
</feature>
<proteinExistence type="predicted"/>
<name>X1UI68_9ZZZZ</name>
<dbReference type="AlphaFoldDB" id="X1UI68"/>
<sequence length="75" mass="8505">GLSMMYPDKGNFIIVAGKVKHRKTVKRITELMRKHSNIAVYPVALPFLGGLAGLSDQKNYWKYNYPAVMINDTSF</sequence>
<comment type="caution">
    <text evidence="1">The sequence shown here is derived from an EMBL/GenBank/DDBJ whole genome shotgun (WGS) entry which is preliminary data.</text>
</comment>
<gene>
    <name evidence="1" type="ORF">S12H4_39352</name>
</gene>
<evidence type="ECO:0000313" key="1">
    <source>
        <dbReference type="EMBL" id="GAI99575.1"/>
    </source>
</evidence>